<sequence>MFRQYPQLREIFVPISRKLDTKTLRKLNYAVDVRDKSPESVARTWLKDNGFIE</sequence>
<evidence type="ECO:0000259" key="1">
    <source>
        <dbReference type="Pfam" id="PF04069"/>
    </source>
</evidence>
<dbReference type="Pfam" id="PF04069">
    <property type="entry name" value="OpuAC"/>
    <property type="match status" value="1"/>
</dbReference>
<dbReference type="InterPro" id="IPR007210">
    <property type="entry name" value="ABC_Gly_betaine_transp_sub-bd"/>
</dbReference>
<dbReference type="GO" id="GO:0022857">
    <property type="term" value="F:transmembrane transporter activity"/>
    <property type="evidence" value="ECO:0007669"/>
    <property type="project" value="InterPro"/>
</dbReference>
<dbReference type="GO" id="GO:0043190">
    <property type="term" value="C:ATP-binding cassette (ABC) transporter complex"/>
    <property type="evidence" value="ECO:0007669"/>
    <property type="project" value="InterPro"/>
</dbReference>
<evidence type="ECO:0000313" key="2">
    <source>
        <dbReference type="EMBL" id="CAA9459546.1"/>
    </source>
</evidence>
<dbReference type="SUPFAM" id="SSF53850">
    <property type="entry name" value="Periplasmic binding protein-like II"/>
    <property type="match status" value="1"/>
</dbReference>
<dbReference type="EMBL" id="CADCVF010000046">
    <property type="protein sequence ID" value="CAA9459546.1"/>
    <property type="molecule type" value="Genomic_DNA"/>
</dbReference>
<name>A0A6J4R7J3_9ACTN</name>
<dbReference type="Gene3D" id="3.40.190.10">
    <property type="entry name" value="Periplasmic binding protein-like II"/>
    <property type="match status" value="1"/>
</dbReference>
<organism evidence="2">
    <name type="scientific">uncultured Rubrobacteraceae bacterium</name>
    <dbReference type="NCBI Taxonomy" id="349277"/>
    <lineage>
        <taxon>Bacteria</taxon>
        <taxon>Bacillati</taxon>
        <taxon>Actinomycetota</taxon>
        <taxon>Rubrobacteria</taxon>
        <taxon>Rubrobacterales</taxon>
        <taxon>Rubrobacteraceae</taxon>
        <taxon>environmental samples</taxon>
    </lineage>
</organism>
<gene>
    <name evidence="2" type="ORF">AVDCRST_MAG58-2297</name>
</gene>
<feature type="domain" description="ABC-type glycine betaine transport system substrate-binding" evidence="1">
    <location>
        <begin position="4"/>
        <end position="48"/>
    </location>
</feature>
<proteinExistence type="predicted"/>
<accession>A0A6J4R7J3</accession>
<dbReference type="AlphaFoldDB" id="A0A6J4R7J3"/>
<reference evidence="2" key="1">
    <citation type="submission" date="2020-02" db="EMBL/GenBank/DDBJ databases">
        <authorList>
            <person name="Meier V. D."/>
        </authorList>
    </citation>
    <scope>NUCLEOTIDE SEQUENCE</scope>
    <source>
        <strain evidence="2">AVDCRST_MAG58</strain>
    </source>
</reference>
<protein>
    <recommendedName>
        <fullName evidence="1">ABC-type glycine betaine transport system substrate-binding domain-containing protein</fullName>
    </recommendedName>
</protein>